<reference evidence="1 2" key="1">
    <citation type="journal article" date="2023" name="Genes (Basel)">
        <title>Chromosome-Level Genome Assembly and Circadian Gene Repertoire of the Patagonia Blennie Eleginops maclovinus-The Closest Ancestral Proxy of Antarctic Cryonotothenioids.</title>
        <authorList>
            <person name="Cheng C.C."/>
            <person name="Rivera-Colon A.G."/>
            <person name="Minhas B.F."/>
            <person name="Wilson L."/>
            <person name="Rayamajhi N."/>
            <person name="Vargas-Chacoff L."/>
            <person name="Catchen J.M."/>
        </authorList>
    </citation>
    <scope>NUCLEOTIDE SEQUENCE [LARGE SCALE GENOMIC DNA]</scope>
    <source>
        <strain evidence="1">JMC-PN-2008</strain>
    </source>
</reference>
<proteinExistence type="predicted"/>
<keyword evidence="2" id="KW-1185">Reference proteome</keyword>
<name>A0AAN7XW29_ELEMC</name>
<accession>A0AAN7XW29</accession>
<organism evidence="1 2">
    <name type="scientific">Eleginops maclovinus</name>
    <name type="common">Patagonian blennie</name>
    <name type="synonym">Eleginus maclovinus</name>
    <dbReference type="NCBI Taxonomy" id="56733"/>
    <lineage>
        <taxon>Eukaryota</taxon>
        <taxon>Metazoa</taxon>
        <taxon>Chordata</taxon>
        <taxon>Craniata</taxon>
        <taxon>Vertebrata</taxon>
        <taxon>Euteleostomi</taxon>
        <taxon>Actinopterygii</taxon>
        <taxon>Neopterygii</taxon>
        <taxon>Teleostei</taxon>
        <taxon>Neoteleostei</taxon>
        <taxon>Acanthomorphata</taxon>
        <taxon>Eupercaria</taxon>
        <taxon>Perciformes</taxon>
        <taxon>Notothenioidei</taxon>
        <taxon>Eleginopidae</taxon>
        <taxon>Eleginops</taxon>
    </lineage>
</organism>
<protein>
    <submittedName>
        <fullName evidence="1">Uncharacterized protein</fullName>
    </submittedName>
</protein>
<dbReference type="Proteomes" id="UP001346869">
    <property type="component" value="Unassembled WGS sequence"/>
</dbReference>
<evidence type="ECO:0000313" key="2">
    <source>
        <dbReference type="Proteomes" id="UP001346869"/>
    </source>
</evidence>
<reference evidence="1 2" key="2">
    <citation type="journal article" date="2023" name="Mol. Biol. Evol.">
        <title>Genomics of Secondarily Temperate Adaptation in the Only Non-Antarctic Icefish.</title>
        <authorList>
            <person name="Rivera-Colon A.G."/>
            <person name="Rayamajhi N."/>
            <person name="Minhas B.F."/>
            <person name="Madrigal G."/>
            <person name="Bilyk K.T."/>
            <person name="Yoon V."/>
            <person name="Hune M."/>
            <person name="Gregory S."/>
            <person name="Cheng C.H.C."/>
            <person name="Catchen J.M."/>
        </authorList>
    </citation>
    <scope>NUCLEOTIDE SEQUENCE [LARGE SCALE GENOMIC DNA]</scope>
    <source>
        <strain evidence="1">JMC-PN-2008</strain>
    </source>
</reference>
<evidence type="ECO:0000313" key="1">
    <source>
        <dbReference type="EMBL" id="KAK5871141.1"/>
    </source>
</evidence>
<sequence length="87" mass="9754">MLRDRCMWNPSSLVTRVVGVTGFIYRAADMSPVRKPGGSTREPTSGQVMFTLMTKQTWLALDLHKRHGSVAPLLCCTHTVTDAWCHH</sequence>
<dbReference type="AlphaFoldDB" id="A0AAN7XW29"/>
<dbReference type="EMBL" id="JAUZQC010000005">
    <property type="protein sequence ID" value="KAK5871141.1"/>
    <property type="molecule type" value="Genomic_DNA"/>
</dbReference>
<comment type="caution">
    <text evidence="1">The sequence shown here is derived from an EMBL/GenBank/DDBJ whole genome shotgun (WGS) entry which is preliminary data.</text>
</comment>
<gene>
    <name evidence="1" type="ORF">PBY51_004037</name>
</gene>